<dbReference type="InterPro" id="IPR011761">
    <property type="entry name" value="ATP-grasp"/>
</dbReference>
<dbReference type="InterPro" id="IPR051538">
    <property type="entry name" value="Acyl-CoA_Synth/Transferase"/>
</dbReference>
<dbReference type="GO" id="GO:0043758">
    <property type="term" value="F:acetate-CoA ligase (ADP-forming) activity"/>
    <property type="evidence" value="ECO:0007669"/>
    <property type="project" value="InterPro"/>
</dbReference>
<feature type="domain" description="ATP-grasp" evidence="5">
    <location>
        <begin position="493"/>
        <end position="529"/>
    </location>
</feature>
<dbReference type="PROSITE" id="PS50975">
    <property type="entry name" value="ATP_GRASP"/>
    <property type="match status" value="1"/>
</dbReference>
<dbReference type="PANTHER" id="PTHR43334">
    <property type="entry name" value="ACETATE--COA LIGASE [ADP-FORMING]"/>
    <property type="match status" value="1"/>
</dbReference>
<dbReference type="InterPro" id="IPR016102">
    <property type="entry name" value="Succinyl-CoA_synth-like"/>
</dbReference>
<dbReference type="InterPro" id="IPR043938">
    <property type="entry name" value="Ligase_CoA_dom"/>
</dbReference>
<name>A0A7C4VZ33_UNCW3</name>
<dbReference type="SUPFAM" id="SSF52210">
    <property type="entry name" value="Succinyl-CoA synthetase domains"/>
    <property type="match status" value="2"/>
</dbReference>
<dbReference type="PANTHER" id="PTHR43334:SF2">
    <property type="entry name" value="ACETATE--COA LIGASE [ADP-FORMING]"/>
    <property type="match status" value="1"/>
</dbReference>
<dbReference type="Gene3D" id="3.30.1490.20">
    <property type="entry name" value="ATP-grasp fold, A domain"/>
    <property type="match status" value="1"/>
</dbReference>
<evidence type="ECO:0000313" key="7">
    <source>
        <dbReference type="EMBL" id="HGU47487.1"/>
    </source>
</evidence>
<evidence type="ECO:0000313" key="6">
    <source>
        <dbReference type="EMBL" id="HGQ55450.1"/>
    </source>
</evidence>
<evidence type="ECO:0000256" key="4">
    <source>
        <dbReference type="PROSITE-ProRule" id="PRU00409"/>
    </source>
</evidence>
<dbReference type="EMBL" id="DTBX01000112">
    <property type="protein sequence ID" value="HGQ55450.1"/>
    <property type="molecule type" value="Genomic_DNA"/>
</dbReference>
<proteinExistence type="predicted"/>
<dbReference type="SUPFAM" id="SSF51735">
    <property type="entry name" value="NAD(P)-binding Rossmann-fold domains"/>
    <property type="match status" value="1"/>
</dbReference>
<dbReference type="AlphaFoldDB" id="A0A7C4VZ33"/>
<accession>A0A7C4VZ33</accession>
<keyword evidence="2 4" id="KW-0547">Nucleotide-binding</keyword>
<dbReference type="Gene3D" id="3.30.470.20">
    <property type="entry name" value="ATP-grasp fold, B domain"/>
    <property type="match status" value="1"/>
</dbReference>
<dbReference type="Gene3D" id="3.40.50.720">
    <property type="entry name" value="NAD(P)-binding Rossmann-like Domain"/>
    <property type="match status" value="1"/>
</dbReference>
<dbReference type="Pfam" id="PF13380">
    <property type="entry name" value="CoA_binding_2"/>
    <property type="match status" value="1"/>
</dbReference>
<dbReference type="InterPro" id="IPR003781">
    <property type="entry name" value="CoA-bd"/>
</dbReference>
<evidence type="ECO:0000256" key="3">
    <source>
        <dbReference type="ARBA" id="ARBA00022840"/>
    </source>
</evidence>
<dbReference type="InterPro" id="IPR013815">
    <property type="entry name" value="ATP_grasp_subdomain_1"/>
</dbReference>
<dbReference type="EMBL" id="DSZH01000129">
    <property type="protein sequence ID" value="HGU47487.1"/>
    <property type="molecule type" value="Genomic_DNA"/>
</dbReference>
<dbReference type="Pfam" id="PF13549">
    <property type="entry name" value="ATP-grasp_5"/>
    <property type="match status" value="1"/>
</dbReference>
<dbReference type="GO" id="GO:0005524">
    <property type="term" value="F:ATP binding"/>
    <property type="evidence" value="ECO:0007669"/>
    <property type="project" value="UniProtKB-UniRule"/>
</dbReference>
<dbReference type="Gene3D" id="3.40.50.261">
    <property type="entry name" value="Succinyl-CoA synthetase domains"/>
    <property type="match status" value="2"/>
</dbReference>
<dbReference type="Pfam" id="PF19045">
    <property type="entry name" value="Ligase_CoA_2"/>
    <property type="match status" value="1"/>
</dbReference>
<comment type="caution">
    <text evidence="7">The sequence shown here is derived from an EMBL/GenBank/DDBJ whole genome shotgun (WGS) entry which is preliminary data.</text>
</comment>
<dbReference type="Pfam" id="PF13607">
    <property type="entry name" value="Succ_CoA_lig"/>
    <property type="match status" value="1"/>
</dbReference>
<dbReference type="GO" id="GO:0046872">
    <property type="term" value="F:metal ion binding"/>
    <property type="evidence" value="ECO:0007669"/>
    <property type="project" value="InterPro"/>
</dbReference>
<dbReference type="InterPro" id="IPR036291">
    <property type="entry name" value="NAD(P)-bd_dom_sf"/>
</dbReference>
<organism evidence="7">
    <name type="scientific">candidate division WOR-3 bacterium</name>
    <dbReference type="NCBI Taxonomy" id="2052148"/>
    <lineage>
        <taxon>Bacteria</taxon>
        <taxon>Bacteria division WOR-3</taxon>
    </lineage>
</organism>
<keyword evidence="3 4" id="KW-0067">ATP-binding</keyword>
<keyword evidence="1" id="KW-0436">Ligase</keyword>
<sequence>MKNLTPLLSPQTIAVIGASTKKGSIGNIVFSNILLSGYTGVVYPVNPNAKSVLGVKAYPSVLDVPDEIDLGIIIVPAAIVKDILEDCGKKGVKSVIVISAGFREIGEKGALLEEEIKKIAQKYNIPLLGPNCFGIINASPKVRLNTTFGRVMPNFGNISFLTQSGAVGATALELASAYEVGFSLFVSFGNKADVNENDLLLYLKEDEETKVILLYLEDLTSPREFLEITRDITTNYKKPILAIKAGRTEAGQRAASSHTGALAGSDEIYNAFLDQCGILRVDKIEDLFNYAKAFAYQPLPKGRRVGIITNAGGIGVMAADAAALKGLEVTRFTKDTEEKLKKILPPQVNIANPLDVVGDADEERYIQSLKAILEDENIDAVVANWTPSIMAETKRIAKRISEIALHYNKPIFASLLTLENPKEVIEILWEAKVPYYSFPEEGCAALALMVKFKEWTERKLTEIKKFEDVRTEKVAEILAKYKDKKFILEPDGYEILKAYNIPVMPYFVVNSLEECIEKVKTLGYPVVLKVVSFDVLHKTEAGGVFIDIEDEEELKEKYELLINNMKKKNFNIEGILCQKMAEEGVETIIGAKKDRIFGNVVMFGMGGIYVEVFKDVSFRVCPMRELSAYHMIEETKGYQILKGARKGKVYSIDTIAEVLMRLSQLVCEFNNFLEIDINPFIVYEKNKGGYACDARFILC</sequence>
<evidence type="ECO:0000256" key="1">
    <source>
        <dbReference type="ARBA" id="ARBA00022598"/>
    </source>
</evidence>
<dbReference type="SMART" id="SM00881">
    <property type="entry name" value="CoA_binding"/>
    <property type="match status" value="1"/>
</dbReference>
<protein>
    <submittedName>
        <fullName evidence="7">CoA-binding protein</fullName>
    </submittedName>
</protein>
<gene>
    <name evidence="7" type="ORF">ENT60_02850</name>
    <name evidence="6" type="ORF">ENU28_03165</name>
</gene>
<evidence type="ECO:0000256" key="2">
    <source>
        <dbReference type="ARBA" id="ARBA00022741"/>
    </source>
</evidence>
<evidence type="ECO:0000259" key="5">
    <source>
        <dbReference type="PROSITE" id="PS50975"/>
    </source>
</evidence>
<reference evidence="7" key="1">
    <citation type="journal article" date="2020" name="mSystems">
        <title>Genome- and Community-Level Interaction Insights into Carbon Utilization and Element Cycling Functions of Hydrothermarchaeota in Hydrothermal Sediment.</title>
        <authorList>
            <person name="Zhou Z."/>
            <person name="Liu Y."/>
            <person name="Xu W."/>
            <person name="Pan J."/>
            <person name="Luo Z.H."/>
            <person name="Li M."/>
        </authorList>
    </citation>
    <scope>NUCLEOTIDE SEQUENCE [LARGE SCALE GENOMIC DNA]</scope>
    <source>
        <strain evidence="7">SpSt-594</strain>
        <strain evidence="6">SpSt-655</strain>
    </source>
</reference>
<dbReference type="SUPFAM" id="SSF56059">
    <property type="entry name" value="Glutathione synthetase ATP-binding domain-like"/>
    <property type="match status" value="1"/>
</dbReference>
<dbReference type="InterPro" id="IPR032875">
    <property type="entry name" value="Succ_CoA_lig_flav_dom"/>
</dbReference>